<name>A0A4U5LYR0_STECR</name>
<feature type="chain" id="PRO_5020280135" evidence="2">
    <location>
        <begin position="18"/>
        <end position="94"/>
    </location>
</feature>
<gene>
    <name evidence="3" type="ORF">L596_028550</name>
</gene>
<dbReference type="AlphaFoldDB" id="A0A4U5LYR0"/>
<evidence type="ECO:0000313" key="3">
    <source>
        <dbReference type="EMBL" id="TKR61444.1"/>
    </source>
</evidence>
<keyword evidence="2" id="KW-0732">Signal</keyword>
<keyword evidence="4" id="KW-1185">Reference proteome</keyword>
<dbReference type="Proteomes" id="UP000298663">
    <property type="component" value="Unassembled WGS sequence"/>
</dbReference>
<evidence type="ECO:0000256" key="1">
    <source>
        <dbReference type="SAM" id="MobiDB-lite"/>
    </source>
</evidence>
<feature type="region of interest" description="Disordered" evidence="1">
    <location>
        <begin position="44"/>
        <end position="63"/>
    </location>
</feature>
<evidence type="ECO:0000313" key="4">
    <source>
        <dbReference type="Proteomes" id="UP000298663"/>
    </source>
</evidence>
<organism evidence="3 4">
    <name type="scientific">Steinernema carpocapsae</name>
    <name type="common">Entomopathogenic nematode</name>
    <dbReference type="NCBI Taxonomy" id="34508"/>
    <lineage>
        <taxon>Eukaryota</taxon>
        <taxon>Metazoa</taxon>
        <taxon>Ecdysozoa</taxon>
        <taxon>Nematoda</taxon>
        <taxon>Chromadorea</taxon>
        <taxon>Rhabditida</taxon>
        <taxon>Tylenchina</taxon>
        <taxon>Panagrolaimomorpha</taxon>
        <taxon>Strongyloidoidea</taxon>
        <taxon>Steinernematidae</taxon>
        <taxon>Steinernema</taxon>
    </lineage>
</organism>
<evidence type="ECO:0000256" key="2">
    <source>
        <dbReference type="SAM" id="SignalP"/>
    </source>
</evidence>
<protein>
    <submittedName>
        <fullName evidence="3">Uncharacterized protein</fullName>
    </submittedName>
</protein>
<proteinExistence type="predicted"/>
<reference evidence="3 4" key="1">
    <citation type="journal article" date="2015" name="Genome Biol.">
        <title>Comparative genomics of Steinernema reveals deeply conserved gene regulatory networks.</title>
        <authorList>
            <person name="Dillman A.R."/>
            <person name="Macchietto M."/>
            <person name="Porter C.F."/>
            <person name="Rogers A."/>
            <person name="Williams B."/>
            <person name="Antoshechkin I."/>
            <person name="Lee M.M."/>
            <person name="Goodwin Z."/>
            <person name="Lu X."/>
            <person name="Lewis E.E."/>
            <person name="Goodrich-Blair H."/>
            <person name="Stock S.P."/>
            <person name="Adams B.J."/>
            <person name="Sternberg P.W."/>
            <person name="Mortazavi A."/>
        </authorList>
    </citation>
    <scope>NUCLEOTIDE SEQUENCE [LARGE SCALE GENOMIC DNA]</scope>
    <source>
        <strain evidence="3 4">ALL</strain>
    </source>
</reference>
<dbReference type="EMBL" id="AZBU02000011">
    <property type="protein sequence ID" value="TKR61444.1"/>
    <property type="molecule type" value="Genomic_DNA"/>
</dbReference>
<sequence>MNLHLIVFAAVLTFTVAWDTSPMAGMPDLPFPYHFSPTPAPQPLRYTYPHPTPRHHPRSLLQNSPQSPFPFIGDLLHTLIPKKKAEVNLFGASD</sequence>
<reference evidence="3 4" key="2">
    <citation type="journal article" date="2019" name="G3 (Bethesda)">
        <title>Hybrid Assembly of the Genome of the Entomopathogenic Nematode Steinernema carpocapsae Identifies the X-Chromosome.</title>
        <authorList>
            <person name="Serra L."/>
            <person name="Macchietto M."/>
            <person name="Macias-Munoz A."/>
            <person name="McGill C.J."/>
            <person name="Rodriguez I.M."/>
            <person name="Rodriguez B."/>
            <person name="Murad R."/>
            <person name="Mortazavi A."/>
        </authorList>
    </citation>
    <scope>NUCLEOTIDE SEQUENCE [LARGE SCALE GENOMIC DNA]</scope>
    <source>
        <strain evidence="3 4">ALL</strain>
    </source>
</reference>
<comment type="caution">
    <text evidence="3">The sequence shown here is derived from an EMBL/GenBank/DDBJ whole genome shotgun (WGS) entry which is preliminary data.</text>
</comment>
<feature type="signal peptide" evidence="2">
    <location>
        <begin position="1"/>
        <end position="17"/>
    </location>
</feature>
<accession>A0A4U5LYR0</accession>